<dbReference type="EMBL" id="ML994068">
    <property type="protein sequence ID" value="KAF2199577.1"/>
    <property type="molecule type" value="Genomic_DNA"/>
</dbReference>
<name>A0A9P4JHM2_9PLEO</name>
<keyword evidence="1" id="KW-0694">RNA-binding</keyword>
<evidence type="ECO:0000259" key="3">
    <source>
        <dbReference type="PROSITE" id="PS50102"/>
    </source>
</evidence>
<protein>
    <recommendedName>
        <fullName evidence="3">RRM domain-containing protein</fullName>
    </recommendedName>
</protein>
<evidence type="ECO:0000313" key="4">
    <source>
        <dbReference type="EMBL" id="KAF2199577.1"/>
    </source>
</evidence>
<evidence type="ECO:0000256" key="1">
    <source>
        <dbReference type="PROSITE-ProRule" id="PRU00176"/>
    </source>
</evidence>
<evidence type="ECO:0000256" key="2">
    <source>
        <dbReference type="SAM" id="MobiDB-lite"/>
    </source>
</evidence>
<gene>
    <name evidence="4" type="ORF">GQ43DRAFT_433285</name>
</gene>
<dbReference type="InterPro" id="IPR035979">
    <property type="entry name" value="RBD_domain_sf"/>
</dbReference>
<comment type="caution">
    <text evidence="4">The sequence shown here is derived from an EMBL/GenBank/DDBJ whole genome shotgun (WGS) entry which is preliminary data.</text>
</comment>
<dbReference type="Gene3D" id="3.30.70.330">
    <property type="match status" value="1"/>
</dbReference>
<evidence type="ECO:0000313" key="5">
    <source>
        <dbReference type="Proteomes" id="UP000799536"/>
    </source>
</evidence>
<feature type="region of interest" description="Disordered" evidence="2">
    <location>
        <begin position="155"/>
        <end position="183"/>
    </location>
</feature>
<keyword evidence="5" id="KW-1185">Reference proteome</keyword>
<feature type="domain" description="RRM" evidence="3">
    <location>
        <begin position="24"/>
        <end position="100"/>
    </location>
</feature>
<sequence length="208" mass="22733">MSSTANPPMRPQLPHHTQKTGPGFEIFCGNLALTAGEAELHAVFKDYNVLNVYLPTRRGRPHKGLAFVKLPNAVVAQQAISKVSGTMIHGMPLEVAYIRPKIKVKKDKEVGSKSGTGEFPLRAWIKLDILIYWFGIWVPKTSPSTAALPTMLPLSHPPSPKTQPVPTVRLTKPPPKLVTTAPPTTTCPVWTEQLYLLPTDTTGPGFLT</sequence>
<feature type="region of interest" description="Disordered" evidence="2">
    <location>
        <begin position="1"/>
        <end position="20"/>
    </location>
</feature>
<dbReference type="SMART" id="SM00360">
    <property type="entry name" value="RRM"/>
    <property type="match status" value="1"/>
</dbReference>
<dbReference type="AlphaFoldDB" id="A0A9P4JHM2"/>
<organism evidence="4 5">
    <name type="scientific">Delitschia confertaspora ATCC 74209</name>
    <dbReference type="NCBI Taxonomy" id="1513339"/>
    <lineage>
        <taxon>Eukaryota</taxon>
        <taxon>Fungi</taxon>
        <taxon>Dikarya</taxon>
        <taxon>Ascomycota</taxon>
        <taxon>Pezizomycotina</taxon>
        <taxon>Dothideomycetes</taxon>
        <taxon>Pleosporomycetidae</taxon>
        <taxon>Pleosporales</taxon>
        <taxon>Delitschiaceae</taxon>
        <taxon>Delitschia</taxon>
    </lineage>
</organism>
<dbReference type="InterPro" id="IPR000504">
    <property type="entry name" value="RRM_dom"/>
</dbReference>
<dbReference type="Proteomes" id="UP000799536">
    <property type="component" value="Unassembled WGS sequence"/>
</dbReference>
<dbReference type="OrthoDB" id="7608935at2759"/>
<proteinExistence type="predicted"/>
<dbReference type="InterPro" id="IPR012677">
    <property type="entry name" value="Nucleotide-bd_a/b_plait_sf"/>
</dbReference>
<dbReference type="PROSITE" id="PS50102">
    <property type="entry name" value="RRM"/>
    <property type="match status" value="1"/>
</dbReference>
<dbReference type="GO" id="GO:0003723">
    <property type="term" value="F:RNA binding"/>
    <property type="evidence" value="ECO:0007669"/>
    <property type="project" value="UniProtKB-UniRule"/>
</dbReference>
<dbReference type="SUPFAM" id="SSF54928">
    <property type="entry name" value="RNA-binding domain, RBD"/>
    <property type="match status" value="1"/>
</dbReference>
<reference evidence="4" key="1">
    <citation type="journal article" date="2020" name="Stud. Mycol.">
        <title>101 Dothideomycetes genomes: a test case for predicting lifestyles and emergence of pathogens.</title>
        <authorList>
            <person name="Haridas S."/>
            <person name="Albert R."/>
            <person name="Binder M."/>
            <person name="Bloem J."/>
            <person name="Labutti K."/>
            <person name="Salamov A."/>
            <person name="Andreopoulos B."/>
            <person name="Baker S."/>
            <person name="Barry K."/>
            <person name="Bills G."/>
            <person name="Bluhm B."/>
            <person name="Cannon C."/>
            <person name="Castanera R."/>
            <person name="Culley D."/>
            <person name="Daum C."/>
            <person name="Ezra D."/>
            <person name="Gonzalez J."/>
            <person name="Henrissat B."/>
            <person name="Kuo A."/>
            <person name="Liang C."/>
            <person name="Lipzen A."/>
            <person name="Lutzoni F."/>
            <person name="Magnuson J."/>
            <person name="Mondo S."/>
            <person name="Nolan M."/>
            <person name="Ohm R."/>
            <person name="Pangilinan J."/>
            <person name="Park H.-J."/>
            <person name="Ramirez L."/>
            <person name="Alfaro M."/>
            <person name="Sun H."/>
            <person name="Tritt A."/>
            <person name="Yoshinaga Y."/>
            <person name="Zwiers L.-H."/>
            <person name="Turgeon B."/>
            <person name="Goodwin S."/>
            <person name="Spatafora J."/>
            <person name="Crous P."/>
            <person name="Grigoriev I."/>
        </authorList>
    </citation>
    <scope>NUCLEOTIDE SEQUENCE</scope>
    <source>
        <strain evidence="4">ATCC 74209</strain>
    </source>
</reference>
<dbReference type="Pfam" id="PF00076">
    <property type="entry name" value="RRM_1"/>
    <property type="match status" value="1"/>
</dbReference>
<accession>A0A9P4JHM2</accession>
<dbReference type="CDD" id="cd00590">
    <property type="entry name" value="RRM_SF"/>
    <property type="match status" value="1"/>
</dbReference>